<dbReference type="EMBL" id="MF063068">
    <property type="protein sequence ID" value="ARV77395.1"/>
    <property type="molecule type" value="Genomic_DNA"/>
</dbReference>
<name>A0A1Y0SXX1_9CAUD</name>
<organism evidence="1 2">
    <name type="scientific">Pseudomonas phage Noxifer</name>
    <dbReference type="NCBI Taxonomy" id="2006684"/>
    <lineage>
        <taxon>Viruses</taxon>
        <taxon>Duplodnaviria</taxon>
        <taxon>Heunggongvirae</taxon>
        <taxon>Uroviricota</taxon>
        <taxon>Caudoviricetes</taxon>
        <taxon>Chimalliviridae</taxon>
        <taxon>Noxifervirus</taxon>
        <taxon>Noxifervirus noxifer</taxon>
    </lineage>
</organism>
<proteinExistence type="predicted"/>
<keyword evidence="2" id="KW-1185">Reference proteome</keyword>
<sequence>MSVKSAAFVAKFATLLTSLTRVAKAGGKPVVFESVSIAANGVKDYNLTTLISDHATYDLKSARVQAWILDDQAGSDTNGYYINAEDAVVAGITAAGAVRVRLYRDTAATVLIRVDRPFMKK</sequence>
<evidence type="ECO:0000313" key="2">
    <source>
        <dbReference type="Proteomes" id="UP000224829"/>
    </source>
</evidence>
<accession>A0A1Y0SXX1</accession>
<evidence type="ECO:0008006" key="3">
    <source>
        <dbReference type="Google" id="ProtNLM"/>
    </source>
</evidence>
<protein>
    <recommendedName>
        <fullName evidence="3">Virion structural protein</fullName>
    </recommendedName>
</protein>
<gene>
    <name evidence="1" type="ORF">NOXIFER_230</name>
</gene>
<reference evidence="1 2" key="1">
    <citation type="submission" date="2017-05" db="EMBL/GenBank/DDBJ databases">
        <authorList>
            <person name="Song R."/>
            <person name="Chenine A.L."/>
            <person name="Ruprecht R.M."/>
        </authorList>
    </citation>
    <scope>NUCLEOTIDE SEQUENCE [LARGE SCALE GENOMIC DNA]</scope>
</reference>
<evidence type="ECO:0000313" key="1">
    <source>
        <dbReference type="EMBL" id="ARV77395.1"/>
    </source>
</evidence>
<dbReference type="Proteomes" id="UP000224829">
    <property type="component" value="Segment"/>
</dbReference>